<evidence type="ECO:0000259" key="3">
    <source>
        <dbReference type="PROSITE" id="PS50072"/>
    </source>
</evidence>
<feature type="region of interest" description="Disordered" evidence="2">
    <location>
        <begin position="492"/>
        <end position="523"/>
    </location>
</feature>
<comment type="caution">
    <text evidence="4">The sequence shown here is derived from an EMBL/GenBank/DDBJ whole genome shotgun (WGS) entry which is preliminary data.</text>
</comment>
<evidence type="ECO:0000313" key="4">
    <source>
        <dbReference type="EMBL" id="KAL3774103.1"/>
    </source>
</evidence>
<feature type="compositionally biased region" description="Basic and acidic residues" evidence="2">
    <location>
        <begin position="347"/>
        <end position="362"/>
    </location>
</feature>
<feature type="domain" description="PPIase cyclophilin-type" evidence="3">
    <location>
        <begin position="616"/>
        <end position="741"/>
    </location>
</feature>
<feature type="region of interest" description="Disordered" evidence="2">
    <location>
        <begin position="332"/>
        <end position="373"/>
    </location>
</feature>
<feature type="compositionally biased region" description="Polar residues" evidence="2">
    <location>
        <begin position="66"/>
        <end position="100"/>
    </location>
</feature>
<feature type="region of interest" description="Disordered" evidence="2">
    <location>
        <begin position="190"/>
        <end position="227"/>
    </location>
</feature>
<name>A0ABD3NDX5_9STRA</name>
<feature type="compositionally biased region" description="Low complexity" evidence="2">
    <location>
        <begin position="101"/>
        <end position="115"/>
    </location>
</feature>
<protein>
    <recommendedName>
        <fullName evidence="3">PPIase cyclophilin-type domain-containing protein</fullName>
    </recommendedName>
</protein>
<dbReference type="EMBL" id="JALLPJ020001210">
    <property type="protein sequence ID" value="KAL3774103.1"/>
    <property type="molecule type" value="Genomic_DNA"/>
</dbReference>
<dbReference type="Gene3D" id="2.40.100.10">
    <property type="entry name" value="Cyclophilin-like"/>
    <property type="match status" value="1"/>
</dbReference>
<dbReference type="AlphaFoldDB" id="A0ABD3NDX5"/>
<dbReference type="InterPro" id="IPR029000">
    <property type="entry name" value="Cyclophilin-like_dom_sf"/>
</dbReference>
<gene>
    <name evidence="4" type="ORF">ACHAWO_008499</name>
</gene>
<feature type="compositionally biased region" description="Polar residues" evidence="2">
    <location>
        <begin position="211"/>
        <end position="227"/>
    </location>
</feature>
<dbReference type="Pfam" id="PF00160">
    <property type="entry name" value="Pro_isomerase"/>
    <property type="match status" value="1"/>
</dbReference>
<reference evidence="4 5" key="1">
    <citation type="submission" date="2024-10" db="EMBL/GenBank/DDBJ databases">
        <title>Updated reference genomes for cyclostephanoid diatoms.</title>
        <authorList>
            <person name="Roberts W.R."/>
            <person name="Alverson A.J."/>
        </authorList>
    </citation>
    <scope>NUCLEOTIDE SEQUENCE [LARGE SCALE GENOMIC DNA]</scope>
    <source>
        <strain evidence="4 5">AJA010-31</strain>
    </source>
</reference>
<organism evidence="4 5">
    <name type="scientific">Cyclotella atomus</name>
    <dbReference type="NCBI Taxonomy" id="382360"/>
    <lineage>
        <taxon>Eukaryota</taxon>
        <taxon>Sar</taxon>
        <taxon>Stramenopiles</taxon>
        <taxon>Ochrophyta</taxon>
        <taxon>Bacillariophyta</taxon>
        <taxon>Coscinodiscophyceae</taxon>
        <taxon>Thalassiosirophycidae</taxon>
        <taxon>Stephanodiscales</taxon>
        <taxon>Stephanodiscaceae</taxon>
        <taxon>Cyclotella</taxon>
    </lineage>
</organism>
<evidence type="ECO:0000313" key="5">
    <source>
        <dbReference type="Proteomes" id="UP001530400"/>
    </source>
</evidence>
<dbReference type="Proteomes" id="UP001530400">
    <property type="component" value="Unassembled WGS sequence"/>
</dbReference>
<feature type="compositionally biased region" description="Basic and acidic residues" evidence="2">
    <location>
        <begin position="124"/>
        <end position="149"/>
    </location>
</feature>
<keyword evidence="5" id="KW-1185">Reference proteome</keyword>
<feature type="compositionally biased region" description="Basic and acidic residues" evidence="2">
    <location>
        <begin position="54"/>
        <end position="65"/>
    </location>
</feature>
<sequence>MPLHHVNASDADNFDTLGVTGLTLSSSAHSNLSANGGPTRSNDASRSSISKLSESYHENSFEGSRHNQTFASELPHSSFNAGNSRLSFRGSAESSSNQIQGSRHSFTSAGSSSHSYGRNTLTSKRQEPIYEDVDQHSGLHSVDDNDAKKQNGRTQQSFIPEEDETQSLSTLEDSFSVTGQQQQQIYYTSRSSFQQHPGNRFRQPRQKPDPDNSSVTSSSACRSQESVYSSQLESRVTKLSLELATTKALLDELQLENRRVKNEKDELKLVVSALEGENEQLHRLVDKLEKEKLLMSMEKTVGVVHSGDGFKSSFVDGKKEDSTFQVSTFRAEPRGAVKKKKSRRRSRSGDELEVPFRNRNETGKGINRSFQSDGDFSVSSAGDGLSVGGMSLHSIADLEHAARLMAEGEGILRNNCDSDKKEYDDNDPFATWSAPADRAKQDNKQRNWFQRGVEALNNTQKPDCDSEEMSGDPFDTCSKSADPIQHLFSGDCEETTSQEQSQQDRRGGGFQLFRGLRGNRDHRRSRLNNRSRLHRLRSWAVSLVIFAIIVIFAQSPPHESSSEFTLTATEKLKPQVSSAFQHDSMPIEIEEGDELVKCLLTTPHAKKTTSYQPAEGTIEIHVHKQLAPNAANAFLKLVSSKHFDGNYIFRVVPGFIVQFGIESPRNGVSQTKFPKANIDLPPQSYDQRRANVRGTLNFAGGNSGSGQVYINKADNKHLDKEKGSLPFATLQKESMEIIDSIYDQYKQGSGQVKAVNNNEVDQLFPKMSRIERCWLASKER</sequence>
<evidence type="ECO:0000256" key="2">
    <source>
        <dbReference type="SAM" id="MobiDB-lite"/>
    </source>
</evidence>
<dbReference type="InterPro" id="IPR002130">
    <property type="entry name" value="Cyclophilin-type_PPIase_dom"/>
</dbReference>
<dbReference type="SUPFAM" id="SSF50891">
    <property type="entry name" value="Cyclophilin-like"/>
    <property type="match status" value="1"/>
</dbReference>
<feature type="compositionally biased region" description="Polar residues" evidence="2">
    <location>
        <begin position="38"/>
        <end position="53"/>
    </location>
</feature>
<evidence type="ECO:0000256" key="1">
    <source>
        <dbReference type="SAM" id="Coils"/>
    </source>
</evidence>
<feature type="coiled-coil region" evidence="1">
    <location>
        <begin position="236"/>
        <end position="294"/>
    </location>
</feature>
<feature type="compositionally biased region" description="Basic residues" evidence="2">
    <location>
        <begin position="336"/>
        <end position="346"/>
    </location>
</feature>
<feature type="region of interest" description="Disordered" evidence="2">
    <location>
        <begin position="30"/>
        <end position="167"/>
    </location>
</feature>
<accession>A0ABD3NDX5</accession>
<dbReference type="PROSITE" id="PS50072">
    <property type="entry name" value="CSA_PPIASE_2"/>
    <property type="match status" value="1"/>
</dbReference>
<proteinExistence type="predicted"/>
<keyword evidence="1" id="KW-0175">Coiled coil</keyword>